<name>A0ABW5UQU4_9BURK</name>
<dbReference type="RefSeq" id="WP_066478523.1">
    <property type="nucleotide sequence ID" value="NZ_BCNT01000008.1"/>
</dbReference>
<dbReference type="InterPro" id="IPR049249">
    <property type="entry name" value="DUF6882"/>
</dbReference>
<reference evidence="2" key="1">
    <citation type="journal article" date="2019" name="Int. J. Syst. Evol. Microbiol.">
        <title>The Global Catalogue of Microorganisms (GCM) 10K type strain sequencing project: providing services to taxonomists for standard genome sequencing and annotation.</title>
        <authorList>
            <consortium name="The Broad Institute Genomics Platform"/>
            <consortium name="The Broad Institute Genome Sequencing Center for Infectious Disease"/>
            <person name="Wu L."/>
            <person name="Ma J."/>
        </authorList>
    </citation>
    <scope>NUCLEOTIDE SEQUENCE [LARGE SCALE GENOMIC DNA]</scope>
    <source>
        <strain evidence="2">TISTR 1906</strain>
    </source>
</reference>
<evidence type="ECO:0000313" key="1">
    <source>
        <dbReference type="EMBL" id="MFD2755293.1"/>
    </source>
</evidence>
<accession>A0ABW5UQU4</accession>
<keyword evidence="2" id="KW-1185">Reference proteome</keyword>
<dbReference type="Pfam" id="PF21813">
    <property type="entry name" value="DUF6882"/>
    <property type="match status" value="1"/>
</dbReference>
<protein>
    <submittedName>
        <fullName evidence="1">DUF6882 domain-containing protein</fullName>
    </submittedName>
</protein>
<comment type="caution">
    <text evidence="1">The sequence shown here is derived from an EMBL/GenBank/DDBJ whole genome shotgun (WGS) entry which is preliminary data.</text>
</comment>
<organism evidence="1 2">
    <name type="scientific">Comamonas terrae</name>
    <dbReference type="NCBI Taxonomy" id="673548"/>
    <lineage>
        <taxon>Bacteria</taxon>
        <taxon>Pseudomonadati</taxon>
        <taxon>Pseudomonadota</taxon>
        <taxon>Betaproteobacteria</taxon>
        <taxon>Burkholderiales</taxon>
        <taxon>Comamonadaceae</taxon>
        <taxon>Comamonas</taxon>
    </lineage>
</organism>
<dbReference type="Proteomes" id="UP001597463">
    <property type="component" value="Unassembled WGS sequence"/>
</dbReference>
<evidence type="ECO:0000313" key="2">
    <source>
        <dbReference type="Proteomes" id="UP001597463"/>
    </source>
</evidence>
<dbReference type="EMBL" id="JBHUMV010000006">
    <property type="protein sequence ID" value="MFD2755293.1"/>
    <property type="molecule type" value="Genomic_DNA"/>
</dbReference>
<gene>
    <name evidence="1" type="ORF">ACFSW6_14445</name>
</gene>
<sequence>MSETPSADNTAPGAACGTATDWAAWSREAVETMMQRNAEWPRQFGLQGSPAYRWDLDSATLVFEGPLHEVVATVCLVGTTSDSEGSFLWSWANEAIPRQHGQALEVVHDFGREHHLALLTTPRIQGGRPEATECLCIAARLQRALGTFVDKQGDVTLYFSILHLQVAMGEEQLPN</sequence>
<proteinExistence type="predicted"/>